<reference evidence="2" key="1">
    <citation type="submission" date="2023-07" db="EMBL/GenBank/DDBJ databases">
        <authorList>
            <consortium name="AG Swart"/>
            <person name="Singh M."/>
            <person name="Singh A."/>
            <person name="Seah K."/>
            <person name="Emmerich C."/>
        </authorList>
    </citation>
    <scope>NUCLEOTIDE SEQUENCE</scope>
    <source>
        <strain evidence="2">DP1</strain>
    </source>
</reference>
<gene>
    <name evidence="2" type="ORF">ECRASSUSDP1_LOCUS15220</name>
</gene>
<protein>
    <submittedName>
        <fullName evidence="2">Uncharacterized protein</fullName>
    </submittedName>
</protein>
<organism evidence="2 3">
    <name type="scientific">Euplotes crassus</name>
    <dbReference type="NCBI Taxonomy" id="5936"/>
    <lineage>
        <taxon>Eukaryota</taxon>
        <taxon>Sar</taxon>
        <taxon>Alveolata</taxon>
        <taxon>Ciliophora</taxon>
        <taxon>Intramacronucleata</taxon>
        <taxon>Spirotrichea</taxon>
        <taxon>Hypotrichia</taxon>
        <taxon>Euplotida</taxon>
        <taxon>Euplotidae</taxon>
        <taxon>Moneuplotes</taxon>
    </lineage>
</organism>
<feature type="region of interest" description="Disordered" evidence="1">
    <location>
        <begin position="322"/>
        <end position="344"/>
    </location>
</feature>
<dbReference type="PANTHER" id="PTHR40430">
    <property type="entry name" value="T. BRUCEI SPP.-SPECIFIC PROTEIN"/>
    <property type="match status" value="1"/>
</dbReference>
<dbReference type="EMBL" id="CAMPGE010015237">
    <property type="protein sequence ID" value="CAI2373871.1"/>
    <property type="molecule type" value="Genomic_DNA"/>
</dbReference>
<keyword evidence="3" id="KW-1185">Reference proteome</keyword>
<evidence type="ECO:0000256" key="1">
    <source>
        <dbReference type="SAM" id="MobiDB-lite"/>
    </source>
</evidence>
<dbReference type="Proteomes" id="UP001295684">
    <property type="component" value="Unassembled WGS sequence"/>
</dbReference>
<feature type="compositionally biased region" description="Polar residues" evidence="1">
    <location>
        <begin position="1"/>
        <end position="11"/>
    </location>
</feature>
<dbReference type="AlphaFoldDB" id="A0AAD1XJG3"/>
<sequence>MNKTPDTTFSGEKSPAEQAMFGEDPNMSHYEMPNLSACLYDYTNKEQDMIYRCFRTGNFDSIRTLPDTLKSQKLIERIKEKITENIKESSHPPERDHKGRIIKLSGGGLFHEFEWMPDSFLNFLENERKEKAESDEVVKKIHPKPFIATHDPITTKYENPFNSGKKETVYPVFKEADDPYEASQDEFYKAKWIKENKILHGEFKPSSQDKSLTQINRSQLPDIVIFLKEIIRIDWAEINFIIGTNPEEFIEIKFEKSPDGELGLKSYMNNLIHNHETISNFNLKKVMKYWGHTDSKYIYFMLMPPWVKGRIYEPLAGPLVKDKHHSRTDTDLSETEEKEKKDVEKGYKLYSSEIEI</sequence>
<dbReference type="PANTHER" id="PTHR40430:SF1">
    <property type="entry name" value="T. BRUCEI SPP.-SPECIFIC PROTEIN"/>
    <property type="match status" value="1"/>
</dbReference>
<evidence type="ECO:0000313" key="3">
    <source>
        <dbReference type="Proteomes" id="UP001295684"/>
    </source>
</evidence>
<comment type="caution">
    <text evidence="2">The sequence shown here is derived from an EMBL/GenBank/DDBJ whole genome shotgun (WGS) entry which is preliminary data.</text>
</comment>
<feature type="compositionally biased region" description="Basic and acidic residues" evidence="1">
    <location>
        <begin position="327"/>
        <end position="344"/>
    </location>
</feature>
<feature type="region of interest" description="Disordered" evidence="1">
    <location>
        <begin position="1"/>
        <end position="25"/>
    </location>
</feature>
<proteinExistence type="predicted"/>
<name>A0AAD1XJG3_EUPCR</name>
<evidence type="ECO:0000313" key="2">
    <source>
        <dbReference type="EMBL" id="CAI2373871.1"/>
    </source>
</evidence>
<accession>A0AAD1XJG3</accession>